<evidence type="ECO:0000259" key="6">
    <source>
        <dbReference type="PROSITE" id="PS51007"/>
    </source>
</evidence>
<dbReference type="InterPro" id="IPR009056">
    <property type="entry name" value="Cyt_c-like_dom"/>
</dbReference>
<keyword evidence="1 4" id="KW-0349">Heme</keyword>
<keyword evidence="5" id="KW-0812">Transmembrane</keyword>
<dbReference type="SUPFAM" id="SSF46626">
    <property type="entry name" value="Cytochrome c"/>
    <property type="match status" value="1"/>
</dbReference>
<name>A0ABM7GA01_9SPHN</name>
<keyword evidence="5" id="KW-1133">Transmembrane helix</keyword>
<gene>
    <name evidence="7" type="ORF">SBA_pBAR4_0050</name>
</gene>
<keyword evidence="8" id="KW-1185">Reference proteome</keyword>
<dbReference type="Pfam" id="PF13442">
    <property type="entry name" value="Cytochrome_CBB3"/>
    <property type="match status" value="1"/>
</dbReference>
<geneLocation type="plasmid" evidence="7 8">
    <name>pBAR4</name>
</geneLocation>
<evidence type="ECO:0000313" key="8">
    <source>
        <dbReference type="Proteomes" id="UP001059971"/>
    </source>
</evidence>
<evidence type="ECO:0000256" key="5">
    <source>
        <dbReference type="SAM" id="Phobius"/>
    </source>
</evidence>
<dbReference type="RefSeq" id="WP_179563620.1">
    <property type="nucleotide sequence ID" value="NZ_AP018822.1"/>
</dbReference>
<dbReference type="Proteomes" id="UP001059971">
    <property type="component" value="Plasmid pBAR4"/>
</dbReference>
<keyword evidence="2 4" id="KW-0479">Metal-binding</keyword>
<evidence type="ECO:0000313" key="7">
    <source>
        <dbReference type="EMBL" id="BBF72696.1"/>
    </source>
</evidence>
<dbReference type="EMBL" id="AP018822">
    <property type="protein sequence ID" value="BBF72696.1"/>
    <property type="molecule type" value="Genomic_DNA"/>
</dbReference>
<feature type="domain" description="Cytochrome c" evidence="6">
    <location>
        <begin position="80"/>
        <end position="165"/>
    </location>
</feature>
<feature type="transmembrane region" description="Helical" evidence="5">
    <location>
        <begin position="12"/>
        <end position="38"/>
    </location>
</feature>
<dbReference type="InterPro" id="IPR036909">
    <property type="entry name" value="Cyt_c-like_dom_sf"/>
</dbReference>
<organism evidence="7 8">
    <name type="scientific">Sphingomonas bisphenolicum</name>
    <dbReference type="NCBI Taxonomy" id="296544"/>
    <lineage>
        <taxon>Bacteria</taxon>
        <taxon>Pseudomonadati</taxon>
        <taxon>Pseudomonadota</taxon>
        <taxon>Alphaproteobacteria</taxon>
        <taxon>Sphingomonadales</taxon>
        <taxon>Sphingomonadaceae</taxon>
        <taxon>Sphingomonas</taxon>
    </lineage>
</organism>
<evidence type="ECO:0000256" key="4">
    <source>
        <dbReference type="PROSITE-ProRule" id="PRU00433"/>
    </source>
</evidence>
<sequence length="198" mass="21975">MEDSRKAWLRKHFPSGSFIAVAALIGSALAGIVVYVGAYDIGADSPHTRPVYWLIEQLRDRSIAVRARNVGVPANLADVKRLQSGAGLYTEMCSGCHLAPGLEKSEISQGLYPKAPELFREPQRSPREQFWIIKHGVKLTAMPAWGKTHSDELIWDMVAFVRQLPKMTPAQYQAALASAPEDHDAMMKDMPGMKKMMP</sequence>
<keyword evidence="5" id="KW-0472">Membrane</keyword>
<evidence type="ECO:0000256" key="3">
    <source>
        <dbReference type="ARBA" id="ARBA00023004"/>
    </source>
</evidence>
<proteinExistence type="predicted"/>
<protein>
    <recommendedName>
        <fullName evidence="6">Cytochrome c domain-containing protein</fullName>
    </recommendedName>
</protein>
<dbReference type="PROSITE" id="PS51007">
    <property type="entry name" value="CYTC"/>
    <property type="match status" value="1"/>
</dbReference>
<accession>A0ABM7GA01</accession>
<reference evidence="7" key="1">
    <citation type="submission" date="2018-07" db="EMBL/GenBank/DDBJ databases">
        <title>Complete genome sequence of Sphingomonas bisphenolicum strain AO1, a bisphenol A degradative bacterium isolated from Japanese farm field.</title>
        <authorList>
            <person name="Murakami M."/>
            <person name="Koh M."/>
            <person name="Koba S."/>
            <person name="Matsumura Y."/>
        </authorList>
    </citation>
    <scope>NUCLEOTIDE SEQUENCE</scope>
    <source>
        <strain evidence="7">AO1</strain>
        <plasmid evidence="7">pBAR4</plasmid>
    </source>
</reference>
<evidence type="ECO:0000256" key="2">
    <source>
        <dbReference type="ARBA" id="ARBA00022723"/>
    </source>
</evidence>
<keyword evidence="7" id="KW-0614">Plasmid</keyword>
<evidence type="ECO:0000256" key="1">
    <source>
        <dbReference type="ARBA" id="ARBA00022617"/>
    </source>
</evidence>
<keyword evidence="3 4" id="KW-0408">Iron</keyword>
<dbReference type="Gene3D" id="1.10.760.10">
    <property type="entry name" value="Cytochrome c-like domain"/>
    <property type="match status" value="1"/>
</dbReference>